<gene>
    <name evidence="1" type="ORF">ACFSM5_05140</name>
</gene>
<comment type="caution">
    <text evidence="1">The sequence shown here is derived from an EMBL/GenBank/DDBJ whole genome shotgun (WGS) entry which is preliminary data.</text>
</comment>
<reference evidence="2" key="1">
    <citation type="journal article" date="2019" name="Int. J. Syst. Evol. Microbiol.">
        <title>The Global Catalogue of Microorganisms (GCM) 10K type strain sequencing project: providing services to taxonomists for standard genome sequencing and annotation.</title>
        <authorList>
            <consortium name="The Broad Institute Genomics Platform"/>
            <consortium name="The Broad Institute Genome Sequencing Center for Infectious Disease"/>
            <person name="Wu L."/>
            <person name="Ma J."/>
        </authorList>
    </citation>
    <scope>NUCLEOTIDE SEQUENCE [LARGE SCALE GENOMIC DNA]</scope>
    <source>
        <strain evidence="2">CGMCC 1.19062</strain>
    </source>
</reference>
<dbReference type="RefSeq" id="WP_379875183.1">
    <property type="nucleotide sequence ID" value="NZ_JBHUIP010000003.1"/>
</dbReference>
<organism evidence="1 2">
    <name type="scientific">Lacibacterium aquatile</name>
    <dbReference type="NCBI Taxonomy" id="1168082"/>
    <lineage>
        <taxon>Bacteria</taxon>
        <taxon>Pseudomonadati</taxon>
        <taxon>Pseudomonadota</taxon>
        <taxon>Alphaproteobacteria</taxon>
        <taxon>Rhodospirillales</taxon>
        <taxon>Rhodospirillaceae</taxon>
    </lineage>
</organism>
<accession>A0ABW5DNZ2</accession>
<evidence type="ECO:0000313" key="2">
    <source>
        <dbReference type="Proteomes" id="UP001597295"/>
    </source>
</evidence>
<dbReference type="EMBL" id="JBHUIP010000003">
    <property type="protein sequence ID" value="MFD2262263.1"/>
    <property type="molecule type" value="Genomic_DNA"/>
</dbReference>
<protein>
    <recommendedName>
        <fullName evidence="3">EF-hand domain-containing protein</fullName>
    </recommendedName>
</protein>
<evidence type="ECO:0000313" key="1">
    <source>
        <dbReference type="EMBL" id="MFD2262263.1"/>
    </source>
</evidence>
<keyword evidence="2" id="KW-1185">Reference proteome</keyword>
<evidence type="ECO:0008006" key="3">
    <source>
        <dbReference type="Google" id="ProtNLM"/>
    </source>
</evidence>
<sequence length="87" mass="9615">MLRFAPSLIIAILAVSAGYLGWRGVLVLNQGYNWAEMDWDGDGSTSLLEVLEASDIGARDVSLGTRECREYFAYKNGQPVRVDCEVD</sequence>
<proteinExistence type="predicted"/>
<dbReference type="Proteomes" id="UP001597295">
    <property type="component" value="Unassembled WGS sequence"/>
</dbReference>
<name>A0ABW5DNZ2_9PROT</name>